<dbReference type="STRING" id="37653.A0A0L8FJS5"/>
<dbReference type="GO" id="GO:0005230">
    <property type="term" value="F:extracellular ligand-gated monoatomic ion channel activity"/>
    <property type="evidence" value="ECO:0007669"/>
    <property type="project" value="InterPro"/>
</dbReference>
<dbReference type="SUPFAM" id="SSF63712">
    <property type="entry name" value="Nicotinic receptor ligand binding domain-like"/>
    <property type="match status" value="1"/>
</dbReference>
<feature type="non-terminal residue" evidence="4">
    <location>
        <position position="1"/>
    </location>
</feature>
<name>A0A0L8FJS5_OCTBM</name>
<dbReference type="EMBL" id="KQ430573">
    <property type="protein sequence ID" value="KOF63950.1"/>
    <property type="molecule type" value="Genomic_DNA"/>
</dbReference>
<protein>
    <recommendedName>
        <fullName evidence="3">Neurotransmitter-gated ion-channel ligand-binding domain-containing protein</fullName>
    </recommendedName>
</protein>
<comment type="subcellular location">
    <subcellularLocation>
        <location evidence="1">Membrane</location>
        <topology evidence="1">Multi-pass membrane protein</topology>
    </subcellularLocation>
</comment>
<dbReference type="PROSITE" id="PS00236">
    <property type="entry name" value="NEUROTR_ION_CHANNEL"/>
    <property type="match status" value="1"/>
</dbReference>
<evidence type="ECO:0000256" key="2">
    <source>
        <dbReference type="ARBA" id="ARBA00023136"/>
    </source>
</evidence>
<gene>
    <name evidence="4" type="ORF">OCBIM_22018129mg</name>
</gene>
<dbReference type="PANTHER" id="PTHR18945">
    <property type="entry name" value="NEUROTRANSMITTER GATED ION CHANNEL"/>
    <property type="match status" value="1"/>
</dbReference>
<dbReference type="Pfam" id="PF02931">
    <property type="entry name" value="Neur_chan_LBD"/>
    <property type="match status" value="1"/>
</dbReference>
<dbReference type="InterPro" id="IPR006201">
    <property type="entry name" value="Neur_channel"/>
</dbReference>
<evidence type="ECO:0000256" key="1">
    <source>
        <dbReference type="ARBA" id="ARBA00004141"/>
    </source>
</evidence>
<evidence type="ECO:0000259" key="3">
    <source>
        <dbReference type="Pfam" id="PF02931"/>
    </source>
</evidence>
<sequence>RPISHKDDIININVTLTVSDIIEFNILKSVIVSTLTLKLKSHDIYLTWNKTATNVKYRHTNLKNIWYPDVHIRNSAEDKFIFQKNKQVFIKYDGTINLHIDGTYRIYCRIDIDKYPFDEHICYLSICLGTEMENQETI</sequence>
<dbReference type="AlphaFoldDB" id="A0A0L8FJS5"/>
<feature type="domain" description="Neurotransmitter-gated ion-channel ligand-binding" evidence="3">
    <location>
        <begin position="1"/>
        <end position="126"/>
    </location>
</feature>
<proteinExistence type="predicted"/>
<dbReference type="InterPro" id="IPR036734">
    <property type="entry name" value="Neur_chan_lig-bd_sf"/>
</dbReference>
<dbReference type="Gene3D" id="2.70.170.10">
    <property type="entry name" value="Neurotransmitter-gated ion-channel ligand-binding domain"/>
    <property type="match status" value="1"/>
</dbReference>
<accession>A0A0L8FJS5</accession>
<organism evidence="4">
    <name type="scientific">Octopus bimaculoides</name>
    <name type="common">California two-spotted octopus</name>
    <dbReference type="NCBI Taxonomy" id="37653"/>
    <lineage>
        <taxon>Eukaryota</taxon>
        <taxon>Metazoa</taxon>
        <taxon>Spiralia</taxon>
        <taxon>Lophotrochozoa</taxon>
        <taxon>Mollusca</taxon>
        <taxon>Cephalopoda</taxon>
        <taxon>Coleoidea</taxon>
        <taxon>Octopodiformes</taxon>
        <taxon>Octopoda</taxon>
        <taxon>Incirrata</taxon>
        <taxon>Octopodidae</taxon>
        <taxon>Octopus</taxon>
    </lineage>
</organism>
<reference evidence="4" key="1">
    <citation type="submission" date="2015-07" db="EMBL/GenBank/DDBJ databases">
        <title>MeaNS - Measles Nucleotide Surveillance Program.</title>
        <authorList>
            <person name="Tran T."/>
            <person name="Druce J."/>
        </authorList>
    </citation>
    <scope>NUCLEOTIDE SEQUENCE</scope>
    <source>
        <strain evidence="4">UCB-OBI-ISO-001</strain>
        <tissue evidence="4">Gonad</tissue>
    </source>
</reference>
<dbReference type="InterPro" id="IPR018000">
    <property type="entry name" value="Neurotransmitter_ion_chnl_CS"/>
</dbReference>
<keyword evidence="2" id="KW-0472">Membrane</keyword>
<feature type="non-terminal residue" evidence="4">
    <location>
        <position position="138"/>
    </location>
</feature>
<evidence type="ECO:0000313" key="4">
    <source>
        <dbReference type="EMBL" id="KOF63950.1"/>
    </source>
</evidence>
<dbReference type="GO" id="GO:0016020">
    <property type="term" value="C:membrane"/>
    <property type="evidence" value="ECO:0007669"/>
    <property type="project" value="UniProtKB-SubCell"/>
</dbReference>
<dbReference type="InterPro" id="IPR006202">
    <property type="entry name" value="Neur_chan_lig-bd"/>
</dbReference>
<dbReference type="GO" id="GO:0004888">
    <property type="term" value="F:transmembrane signaling receptor activity"/>
    <property type="evidence" value="ECO:0007669"/>
    <property type="project" value="InterPro"/>
</dbReference>
<dbReference type="OrthoDB" id="6156692at2759"/>